<dbReference type="SUPFAM" id="SSF50199">
    <property type="entry name" value="Staphylococcal nuclease"/>
    <property type="match status" value="1"/>
</dbReference>
<name>A0ABS5Y3Y3_9CYAN</name>
<feature type="domain" description="TNase-like" evidence="1">
    <location>
        <begin position="62"/>
        <end position="142"/>
    </location>
</feature>
<evidence type="ECO:0000313" key="3">
    <source>
        <dbReference type="Proteomes" id="UP001196661"/>
    </source>
</evidence>
<sequence length="142" mass="15030">MTANAVDAGLNSLIPGGKEVSQHLWLVPDSIADGKTLAVTDGHKENTLQLCGVAVSEGDQVARDHLRELVDIGNGAVIVVPIKKNRSGQTLADVFITKSGEEEIHLNSQMILDGLASVDAQEVGQCPQPEVLARAEDIAKEQ</sequence>
<keyword evidence="3" id="KW-1185">Reference proteome</keyword>
<reference evidence="2 3" key="1">
    <citation type="journal article" date="2021" name="Mar. Drugs">
        <title>Genome Reduction and Secondary Metabolism of the Marine Sponge-Associated Cyanobacterium Leptothoe.</title>
        <authorList>
            <person name="Konstantinou D."/>
            <person name="Popin R.V."/>
            <person name="Fewer D.P."/>
            <person name="Sivonen K."/>
            <person name="Gkelis S."/>
        </authorList>
    </citation>
    <scope>NUCLEOTIDE SEQUENCE [LARGE SCALE GENOMIC DNA]</scope>
    <source>
        <strain evidence="2 3">TAU-MAC 1615</strain>
    </source>
</reference>
<organism evidence="2 3">
    <name type="scientific">Leptothoe kymatousa TAU-MAC 1615</name>
    <dbReference type="NCBI Taxonomy" id="2364775"/>
    <lineage>
        <taxon>Bacteria</taxon>
        <taxon>Bacillati</taxon>
        <taxon>Cyanobacteriota</taxon>
        <taxon>Cyanophyceae</taxon>
        <taxon>Nodosilineales</taxon>
        <taxon>Cymatolegaceae</taxon>
        <taxon>Leptothoe</taxon>
        <taxon>Leptothoe kymatousa</taxon>
    </lineage>
</organism>
<dbReference type="InterPro" id="IPR035437">
    <property type="entry name" value="SNase_OB-fold_sf"/>
</dbReference>
<dbReference type="Proteomes" id="UP001196661">
    <property type="component" value="Unassembled WGS sequence"/>
</dbReference>
<dbReference type="Pfam" id="PF00565">
    <property type="entry name" value="SNase"/>
    <property type="match status" value="1"/>
</dbReference>
<protein>
    <submittedName>
        <fullName evidence="2">Thermonuclease family protein</fullName>
    </submittedName>
</protein>
<dbReference type="RefSeq" id="WP_215618444.1">
    <property type="nucleotide sequence ID" value="NZ_JADOER010000009.1"/>
</dbReference>
<gene>
    <name evidence="2" type="ORF">IXB28_10035</name>
</gene>
<accession>A0ABS5Y3Y3</accession>
<evidence type="ECO:0000313" key="2">
    <source>
        <dbReference type="EMBL" id="MBT9312544.1"/>
    </source>
</evidence>
<proteinExistence type="predicted"/>
<dbReference type="InterPro" id="IPR016071">
    <property type="entry name" value="Staphylococal_nuclease_OB-fold"/>
</dbReference>
<dbReference type="EMBL" id="JADOER010000009">
    <property type="protein sequence ID" value="MBT9312544.1"/>
    <property type="molecule type" value="Genomic_DNA"/>
</dbReference>
<evidence type="ECO:0000259" key="1">
    <source>
        <dbReference type="Pfam" id="PF00565"/>
    </source>
</evidence>
<dbReference type="Gene3D" id="2.40.50.90">
    <property type="match status" value="1"/>
</dbReference>
<comment type="caution">
    <text evidence="2">The sequence shown here is derived from an EMBL/GenBank/DDBJ whole genome shotgun (WGS) entry which is preliminary data.</text>
</comment>